<evidence type="ECO:0000259" key="5">
    <source>
        <dbReference type="PROSITE" id="PS50937"/>
    </source>
</evidence>
<dbReference type="PROSITE" id="PS50937">
    <property type="entry name" value="HTH_MERR_2"/>
    <property type="match status" value="1"/>
</dbReference>
<evidence type="ECO:0000256" key="1">
    <source>
        <dbReference type="ARBA" id="ARBA00022491"/>
    </source>
</evidence>
<sequence length="137" mass="16256">MNTEIVYCIGELGEKTGLKTETIRFYEKLELMPVPNKKMNGHRIYKQRDLDRLLFIVKLKKTSMTLQDIKQYLSYSDAGQYEECYNILQYQQKEVENELKSIQSTYDLLSYKIGNFKTLIETTRGVKLNEHQNIRTE</sequence>
<name>A0A1E3KZD5_9BACL</name>
<keyword evidence="3" id="KW-0238">DNA-binding</keyword>
<dbReference type="InterPro" id="IPR009061">
    <property type="entry name" value="DNA-bd_dom_put_sf"/>
</dbReference>
<keyword evidence="2" id="KW-0805">Transcription regulation</keyword>
<keyword evidence="4" id="KW-0804">Transcription</keyword>
<evidence type="ECO:0000313" key="6">
    <source>
        <dbReference type="EMBL" id="ODP26912.1"/>
    </source>
</evidence>
<evidence type="ECO:0000256" key="2">
    <source>
        <dbReference type="ARBA" id="ARBA00023015"/>
    </source>
</evidence>
<dbReference type="SUPFAM" id="SSF46955">
    <property type="entry name" value="Putative DNA-binding domain"/>
    <property type="match status" value="1"/>
</dbReference>
<dbReference type="RefSeq" id="WP_069328988.1">
    <property type="nucleotide sequence ID" value="NZ_MDER01000070.1"/>
</dbReference>
<dbReference type="PRINTS" id="PR00040">
    <property type="entry name" value="HTHMERR"/>
</dbReference>
<dbReference type="SMART" id="SM00422">
    <property type="entry name" value="HTH_MERR"/>
    <property type="match status" value="1"/>
</dbReference>
<dbReference type="EMBL" id="MDER01000070">
    <property type="protein sequence ID" value="ODP26912.1"/>
    <property type="molecule type" value="Genomic_DNA"/>
</dbReference>
<evidence type="ECO:0000313" key="7">
    <source>
        <dbReference type="Proteomes" id="UP000094578"/>
    </source>
</evidence>
<feature type="domain" description="HTH merR-type" evidence="5">
    <location>
        <begin position="6"/>
        <end position="75"/>
    </location>
</feature>
<comment type="caution">
    <text evidence="6">The sequence shown here is derived from an EMBL/GenBank/DDBJ whole genome shotgun (WGS) entry which is preliminary data.</text>
</comment>
<evidence type="ECO:0000256" key="3">
    <source>
        <dbReference type="ARBA" id="ARBA00023125"/>
    </source>
</evidence>
<dbReference type="Proteomes" id="UP000094578">
    <property type="component" value="Unassembled WGS sequence"/>
</dbReference>
<dbReference type="PANTHER" id="PTHR30204">
    <property type="entry name" value="REDOX-CYCLING DRUG-SENSING TRANSCRIPTIONAL ACTIVATOR SOXR"/>
    <property type="match status" value="1"/>
</dbReference>
<dbReference type="PANTHER" id="PTHR30204:SF69">
    <property type="entry name" value="MERR-FAMILY TRANSCRIPTIONAL REGULATOR"/>
    <property type="match status" value="1"/>
</dbReference>
<proteinExistence type="predicted"/>
<dbReference type="Pfam" id="PF13411">
    <property type="entry name" value="MerR_1"/>
    <property type="match status" value="1"/>
</dbReference>
<dbReference type="InterPro" id="IPR047057">
    <property type="entry name" value="MerR_fam"/>
</dbReference>
<keyword evidence="7" id="KW-1185">Reference proteome</keyword>
<evidence type="ECO:0000256" key="4">
    <source>
        <dbReference type="ARBA" id="ARBA00023163"/>
    </source>
</evidence>
<accession>A0A1E3KZD5</accession>
<dbReference type="GO" id="GO:0003700">
    <property type="term" value="F:DNA-binding transcription factor activity"/>
    <property type="evidence" value="ECO:0007669"/>
    <property type="project" value="InterPro"/>
</dbReference>
<reference evidence="6 7" key="1">
    <citation type="submission" date="2016-08" db="EMBL/GenBank/DDBJ databases">
        <title>Genome sequencing of Paenibacillus sp. TI45-13ar, isolated from Korean traditional nuruk.</title>
        <authorList>
            <person name="Kim S.-J."/>
        </authorList>
    </citation>
    <scope>NUCLEOTIDE SEQUENCE [LARGE SCALE GENOMIC DNA]</scope>
    <source>
        <strain evidence="6 7">TI45-13ar</strain>
    </source>
</reference>
<dbReference type="AlphaFoldDB" id="A0A1E3KZD5"/>
<gene>
    <name evidence="6" type="ORF">PTI45_03641</name>
</gene>
<dbReference type="Gene3D" id="1.10.1660.10">
    <property type="match status" value="1"/>
</dbReference>
<dbReference type="GO" id="GO:0003677">
    <property type="term" value="F:DNA binding"/>
    <property type="evidence" value="ECO:0007669"/>
    <property type="project" value="UniProtKB-KW"/>
</dbReference>
<organism evidence="6 7">
    <name type="scientific">Paenibacillus nuruki</name>
    <dbReference type="NCBI Taxonomy" id="1886670"/>
    <lineage>
        <taxon>Bacteria</taxon>
        <taxon>Bacillati</taxon>
        <taxon>Bacillota</taxon>
        <taxon>Bacilli</taxon>
        <taxon>Bacillales</taxon>
        <taxon>Paenibacillaceae</taxon>
        <taxon>Paenibacillus</taxon>
    </lineage>
</organism>
<protein>
    <submittedName>
        <fullName evidence="6">Putative HTH-type transcriptional regulator YyaN</fullName>
    </submittedName>
</protein>
<dbReference type="STRING" id="1886670.PTI45_03641"/>
<dbReference type="InterPro" id="IPR000551">
    <property type="entry name" value="MerR-type_HTH_dom"/>
</dbReference>
<keyword evidence="1" id="KW-0678">Repressor</keyword>